<dbReference type="EnsemblPlants" id="Pp3c10_4690V3.4">
    <property type="protein sequence ID" value="Pp3c10_4690V3.4"/>
    <property type="gene ID" value="Pp3c10_4690"/>
</dbReference>
<dbReference type="InterPro" id="IPR011990">
    <property type="entry name" value="TPR-like_helical_dom_sf"/>
</dbReference>
<keyword evidence="4" id="KW-1185">Reference proteome</keyword>
<dbReference type="PROSITE" id="PS50181">
    <property type="entry name" value="FBOX"/>
    <property type="match status" value="1"/>
</dbReference>
<feature type="compositionally biased region" description="Basic and acidic residues" evidence="1">
    <location>
        <begin position="454"/>
        <end position="468"/>
    </location>
</feature>
<feature type="compositionally biased region" description="Basic and acidic residues" evidence="1">
    <location>
        <begin position="428"/>
        <end position="446"/>
    </location>
</feature>
<dbReference type="Gene3D" id="1.25.40.10">
    <property type="entry name" value="Tetratricopeptide repeat domain"/>
    <property type="match status" value="1"/>
</dbReference>
<dbReference type="SUPFAM" id="SSF81383">
    <property type="entry name" value="F-box domain"/>
    <property type="match status" value="1"/>
</dbReference>
<dbReference type="EMBL" id="ABEU02000010">
    <property type="status" value="NOT_ANNOTATED_CDS"/>
    <property type="molecule type" value="Genomic_DNA"/>
</dbReference>
<sequence>MVKSKRQKKARREERAWSTWLWGAKGNAVWDESGRIALRIDQALRKNARAAAAEVSQVESEQFAWQAGRWGHQPCSAQADGELLKAALMSLGNFSLNEIQETEKSSTSESDSRSQSSGDEAEERPIHCSCLRNLEKAGEFVDDTRRKRLGNLSPVDRVSDDVLMRIFAKLSRREVIGVSSVCRRWRDVASCEPLWRHVEFVSVAESLGDRELGLLGEKRLKHTTVLSLALCWRVSSQGFGSLIQSQCGKQLLCLDLSFCDLDDYVVNKVVENCFLLQRLRLFGGRDSVSGQALAGLSNLSQLRELDLGLCVNVSQHTLKEIGRKLKLLVILSLAGCSRVTVDNLMYLCGCVSLEALCLVGCKAIYPNQASVIAQELINGGCVRLAMVEAGNQLPNAAPFPARPPPPPPLLYPARGVDFKIPGSPSDDNTLRESNENVGTRENRPALDDQQNTEKSQDKDDTHGRRTETEMQPPVGRLEGDTQAAYAAATHQFQQGQMELSGGNMGAATHAFRAACHFNPSAAAYTFMAWMQRLAGAHRSECVRECARAIFLDNDYGNPWNDVACELWDAGDISLAARFFQRAKACSRYEVGAGHLPYLNLAKLRLSKNSSGLDRDGLTLDKTMHDIPCKEALLELCAALIRAPGDEVVQQMVFHMLDGLRRCDKSFLTTICDQQLNGPGGKRVVSSFRGLHLLR</sequence>
<dbReference type="PANTHER" id="PTHR38926:SF5">
    <property type="entry name" value="F-BOX AND LEUCINE-RICH REPEAT PROTEIN 6"/>
    <property type="match status" value="1"/>
</dbReference>
<proteinExistence type="predicted"/>
<gene>
    <name evidence="3" type="primary">LOC112287594</name>
</gene>
<feature type="compositionally biased region" description="Pro residues" evidence="1">
    <location>
        <begin position="400"/>
        <end position="410"/>
    </location>
</feature>
<feature type="region of interest" description="Disordered" evidence="1">
    <location>
        <begin position="100"/>
        <end position="124"/>
    </location>
</feature>
<dbReference type="PANTHER" id="PTHR38926">
    <property type="entry name" value="F-BOX DOMAIN CONTAINING PROTEIN, EXPRESSED"/>
    <property type="match status" value="1"/>
</dbReference>
<reference evidence="3 4" key="1">
    <citation type="journal article" date="2008" name="Science">
        <title>The Physcomitrella genome reveals evolutionary insights into the conquest of land by plants.</title>
        <authorList>
            <person name="Rensing S."/>
            <person name="Lang D."/>
            <person name="Zimmer A."/>
            <person name="Terry A."/>
            <person name="Salamov A."/>
            <person name="Shapiro H."/>
            <person name="Nishiyama T."/>
            <person name="Perroud P.-F."/>
            <person name="Lindquist E."/>
            <person name="Kamisugi Y."/>
            <person name="Tanahashi T."/>
            <person name="Sakakibara K."/>
            <person name="Fujita T."/>
            <person name="Oishi K."/>
            <person name="Shin-I T."/>
            <person name="Kuroki Y."/>
            <person name="Toyoda A."/>
            <person name="Suzuki Y."/>
            <person name="Hashimoto A."/>
            <person name="Yamaguchi K."/>
            <person name="Sugano A."/>
            <person name="Kohara Y."/>
            <person name="Fujiyama A."/>
            <person name="Anterola A."/>
            <person name="Aoki S."/>
            <person name="Ashton N."/>
            <person name="Barbazuk W.B."/>
            <person name="Barker E."/>
            <person name="Bennetzen J."/>
            <person name="Bezanilla M."/>
            <person name="Blankenship R."/>
            <person name="Cho S.H."/>
            <person name="Dutcher S."/>
            <person name="Estelle M."/>
            <person name="Fawcett J.A."/>
            <person name="Gundlach H."/>
            <person name="Hanada K."/>
            <person name="Heyl A."/>
            <person name="Hicks K.A."/>
            <person name="Hugh J."/>
            <person name="Lohr M."/>
            <person name="Mayer K."/>
            <person name="Melkozernov A."/>
            <person name="Murata T."/>
            <person name="Nelson D."/>
            <person name="Pils B."/>
            <person name="Prigge M."/>
            <person name="Reiss B."/>
            <person name="Renner T."/>
            <person name="Rombauts S."/>
            <person name="Rushton P."/>
            <person name="Sanderfoot A."/>
            <person name="Schween G."/>
            <person name="Shiu S.-H."/>
            <person name="Stueber K."/>
            <person name="Theodoulou F.L."/>
            <person name="Tu H."/>
            <person name="Van de Peer Y."/>
            <person name="Verrier P.J."/>
            <person name="Waters E."/>
            <person name="Wood A."/>
            <person name="Yang L."/>
            <person name="Cove D."/>
            <person name="Cuming A."/>
            <person name="Hasebe M."/>
            <person name="Lucas S."/>
            <person name="Mishler D.B."/>
            <person name="Reski R."/>
            <person name="Grigoriev I."/>
            <person name="Quatrano R.S."/>
            <person name="Boore J.L."/>
        </authorList>
    </citation>
    <scope>NUCLEOTIDE SEQUENCE [LARGE SCALE GENOMIC DNA]</scope>
    <source>
        <strain evidence="3 4">cv. Gransden 2004</strain>
    </source>
</reference>
<evidence type="ECO:0000313" key="3">
    <source>
        <dbReference type="EnsemblPlants" id="Pp3c10_4690V3.3"/>
    </source>
</evidence>
<dbReference type="Pfam" id="PF12937">
    <property type="entry name" value="F-box-like"/>
    <property type="match status" value="1"/>
</dbReference>
<evidence type="ECO:0000313" key="4">
    <source>
        <dbReference type="Proteomes" id="UP000006727"/>
    </source>
</evidence>
<dbReference type="InterPro" id="IPR036047">
    <property type="entry name" value="F-box-like_dom_sf"/>
</dbReference>
<protein>
    <recommendedName>
        <fullName evidence="2">F-box domain-containing protein</fullName>
    </recommendedName>
</protein>
<reference evidence="3 4" key="2">
    <citation type="journal article" date="2018" name="Plant J.">
        <title>The Physcomitrella patens chromosome-scale assembly reveals moss genome structure and evolution.</title>
        <authorList>
            <person name="Lang D."/>
            <person name="Ullrich K.K."/>
            <person name="Murat F."/>
            <person name="Fuchs J."/>
            <person name="Jenkins J."/>
            <person name="Haas F.B."/>
            <person name="Piednoel M."/>
            <person name="Gundlach H."/>
            <person name="Van Bel M."/>
            <person name="Meyberg R."/>
            <person name="Vives C."/>
            <person name="Morata J."/>
            <person name="Symeonidi A."/>
            <person name="Hiss M."/>
            <person name="Muchero W."/>
            <person name="Kamisugi Y."/>
            <person name="Saleh O."/>
            <person name="Blanc G."/>
            <person name="Decker E.L."/>
            <person name="van Gessel N."/>
            <person name="Grimwood J."/>
            <person name="Hayes R.D."/>
            <person name="Graham S.W."/>
            <person name="Gunter L.E."/>
            <person name="McDaniel S.F."/>
            <person name="Hoernstein S.N.W."/>
            <person name="Larsson A."/>
            <person name="Li F.W."/>
            <person name="Perroud P.F."/>
            <person name="Phillips J."/>
            <person name="Ranjan P."/>
            <person name="Rokshar D.S."/>
            <person name="Rothfels C.J."/>
            <person name="Schneider L."/>
            <person name="Shu S."/>
            <person name="Stevenson D.W."/>
            <person name="Thummler F."/>
            <person name="Tillich M."/>
            <person name="Villarreal Aguilar J.C."/>
            <person name="Widiez T."/>
            <person name="Wong G.K."/>
            <person name="Wymore A."/>
            <person name="Zhang Y."/>
            <person name="Zimmer A.D."/>
            <person name="Quatrano R.S."/>
            <person name="Mayer K.F.X."/>
            <person name="Goodstein D."/>
            <person name="Casacuberta J.M."/>
            <person name="Vandepoele K."/>
            <person name="Reski R."/>
            <person name="Cuming A.C."/>
            <person name="Tuskan G.A."/>
            <person name="Maumus F."/>
            <person name="Salse J."/>
            <person name="Schmutz J."/>
            <person name="Rensing S.A."/>
        </authorList>
    </citation>
    <scope>NUCLEOTIDE SEQUENCE [LARGE SCALE GENOMIC DNA]</scope>
    <source>
        <strain evidence="3 4">cv. Gransden 2004</strain>
    </source>
</reference>
<dbReference type="Gramene" id="Pp3c10_4690V3.4">
    <property type="protein sequence ID" value="Pp3c10_4690V3.4"/>
    <property type="gene ID" value="Pp3c10_4690"/>
</dbReference>
<dbReference type="AlphaFoldDB" id="A0A7I4A2L2"/>
<dbReference type="Gene3D" id="3.80.10.10">
    <property type="entry name" value="Ribonuclease Inhibitor"/>
    <property type="match status" value="1"/>
</dbReference>
<dbReference type="EnsemblPlants" id="Pp3c10_4690V3.3">
    <property type="protein sequence ID" value="Pp3c10_4690V3.3"/>
    <property type="gene ID" value="Pp3c10_4690"/>
</dbReference>
<feature type="region of interest" description="Disordered" evidence="1">
    <location>
        <begin position="397"/>
        <end position="476"/>
    </location>
</feature>
<evidence type="ECO:0000259" key="2">
    <source>
        <dbReference type="PROSITE" id="PS50181"/>
    </source>
</evidence>
<dbReference type="InterPro" id="IPR032675">
    <property type="entry name" value="LRR_dom_sf"/>
</dbReference>
<dbReference type="Proteomes" id="UP000006727">
    <property type="component" value="Chromosome 10"/>
</dbReference>
<dbReference type="FunFam" id="3.80.10.10:FF:001723">
    <property type="entry name" value="Predicted protein"/>
    <property type="match status" value="1"/>
</dbReference>
<evidence type="ECO:0000256" key="1">
    <source>
        <dbReference type="SAM" id="MobiDB-lite"/>
    </source>
</evidence>
<dbReference type="InterPro" id="IPR001810">
    <property type="entry name" value="F-box_dom"/>
</dbReference>
<dbReference type="Gramene" id="Pp3c10_4690V3.3">
    <property type="protein sequence ID" value="Pp3c10_4690V3.3"/>
    <property type="gene ID" value="Pp3c10_4690"/>
</dbReference>
<organism evidence="3 4">
    <name type="scientific">Physcomitrium patens</name>
    <name type="common">Spreading-leaved earth moss</name>
    <name type="synonym">Physcomitrella patens</name>
    <dbReference type="NCBI Taxonomy" id="3218"/>
    <lineage>
        <taxon>Eukaryota</taxon>
        <taxon>Viridiplantae</taxon>
        <taxon>Streptophyta</taxon>
        <taxon>Embryophyta</taxon>
        <taxon>Bryophyta</taxon>
        <taxon>Bryophytina</taxon>
        <taxon>Bryopsida</taxon>
        <taxon>Funariidae</taxon>
        <taxon>Funariales</taxon>
        <taxon>Funariaceae</taxon>
        <taxon>Physcomitrium</taxon>
    </lineage>
</organism>
<name>A0A7I4A2L2_PHYPA</name>
<feature type="compositionally biased region" description="Basic and acidic residues" evidence="1">
    <location>
        <begin position="101"/>
        <end position="112"/>
    </location>
</feature>
<dbReference type="SUPFAM" id="SSF48452">
    <property type="entry name" value="TPR-like"/>
    <property type="match status" value="1"/>
</dbReference>
<feature type="domain" description="F-box" evidence="2">
    <location>
        <begin position="152"/>
        <end position="198"/>
    </location>
</feature>
<dbReference type="SUPFAM" id="SSF52047">
    <property type="entry name" value="RNI-like"/>
    <property type="match status" value="1"/>
</dbReference>
<accession>A0A7I4A2L2</accession>
<reference evidence="3" key="3">
    <citation type="submission" date="2020-12" db="UniProtKB">
        <authorList>
            <consortium name="EnsemblPlants"/>
        </authorList>
    </citation>
    <scope>IDENTIFICATION</scope>
</reference>